<accession>E9JC83</accession>
<protein>
    <submittedName>
        <fullName evidence="1">Uncharacterized protein</fullName>
    </submittedName>
</protein>
<feature type="non-terminal residue" evidence="1">
    <location>
        <position position="1"/>
    </location>
</feature>
<dbReference type="EMBL" id="GL771752">
    <property type="protein sequence ID" value="EFZ09575.1"/>
    <property type="molecule type" value="Genomic_DNA"/>
</dbReference>
<gene>
    <name evidence="1" type="ORF">SINV_16239</name>
</gene>
<dbReference type="AlphaFoldDB" id="E9JC83"/>
<proteinExistence type="predicted"/>
<organism>
    <name type="scientific">Solenopsis invicta</name>
    <name type="common">Red imported fire ant</name>
    <name type="synonym">Solenopsis wagneri</name>
    <dbReference type="NCBI Taxonomy" id="13686"/>
    <lineage>
        <taxon>Eukaryota</taxon>
        <taxon>Metazoa</taxon>
        <taxon>Ecdysozoa</taxon>
        <taxon>Arthropoda</taxon>
        <taxon>Hexapoda</taxon>
        <taxon>Insecta</taxon>
        <taxon>Pterygota</taxon>
        <taxon>Neoptera</taxon>
        <taxon>Endopterygota</taxon>
        <taxon>Hymenoptera</taxon>
        <taxon>Apocrita</taxon>
        <taxon>Aculeata</taxon>
        <taxon>Formicoidea</taxon>
        <taxon>Formicidae</taxon>
        <taxon>Myrmicinae</taxon>
        <taxon>Solenopsis</taxon>
    </lineage>
</organism>
<name>E9JC83_SOLIN</name>
<feature type="non-terminal residue" evidence="1">
    <location>
        <position position="143"/>
    </location>
</feature>
<reference evidence="1" key="1">
    <citation type="journal article" date="2011" name="Proc. Natl. Acad. Sci. U.S.A.">
        <title>The genome of the fire ant Solenopsis invicta.</title>
        <authorList>
            <person name="Wurm Y."/>
            <person name="Wang J."/>
            <person name="Riba-Grognuz O."/>
            <person name="Corona M."/>
            <person name="Nygaard S."/>
            <person name="Hunt B.G."/>
            <person name="Ingram K.K."/>
            <person name="Falquet L."/>
            <person name="Nipitwattanaphon M."/>
            <person name="Gotzek D."/>
            <person name="Dijkstra M.B."/>
            <person name="Oettler J."/>
            <person name="Comtesse F."/>
            <person name="Shih C.J."/>
            <person name="Wu W.J."/>
            <person name="Yang C.C."/>
            <person name="Thomas J."/>
            <person name="Beaudoing E."/>
            <person name="Pradervand S."/>
            <person name="Flegel V."/>
            <person name="Cook E.D."/>
            <person name="Fabbretti R."/>
            <person name="Stockinger H."/>
            <person name="Long L."/>
            <person name="Farmerie W.G."/>
            <person name="Oakey J."/>
            <person name="Boomsma J.J."/>
            <person name="Pamilo P."/>
            <person name="Yi S.V."/>
            <person name="Heinze J."/>
            <person name="Goodisman M.A."/>
            <person name="Farinelli L."/>
            <person name="Harshman K."/>
            <person name="Hulo N."/>
            <person name="Cerutti L."/>
            <person name="Xenarios I."/>
            <person name="Shoemaker D."/>
            <person name="Keller L."/>
        </authorList>
    </citation>
    <scope>NUCLEOTIDE SEQUENCE [LARGE SCALE GENOMIC DNA]</scope>
</reference>
<evidence type="ECO:0000313" key="1">
    <source>
        <dbReference type="EMBL" id="EFZ09575.1"/>
    </source>
</evidence>
<dbReference type="HOGENOM" id="CLU_1811085_0_0_1"/>
<sequence length="143" mass="16466">AKSLIYLKLCIRIYCTTILFKIISDFRHSILLWHFSPACYDLYLPNLFRSFHLWFVCNNQTYSNPHMAAYLTLSSSKAIALIDYFPAGQQLFGSVVASLQHPPCSSFVPEQHLAPQHPPFVFFSLYIQSKKSFSLLATPFFFS</sequence>